<feature type="chain" id="PRO_5008059999" description="Secreted protein" evidence="1">
    <location>
        <begin position="20"/>
        <end position="137"/>
    </location>
</feature>
<dbReference type="AlphaFoldDB" id="A0A177E0N5"/>
<keyword evidence="1" id="KW-0732">Signal</keyword>
<dbReference type="KEGG" id="aalt:CC77DRAFT_296366"/>
<reference evidence="2 3" key="1">
    <citation type="submission" date="2016-05" db="EMBL/GenBank/DDBJ databases">
        <title>Comparative analysis of secretome profiles of manganese(II)-oxidizing ascomycete fungi.</title>
        <authorList>
            <consortium name="DOE Joint Genome Institute"/>
            <person name="Zeiner C.A."/>
            <person name="Purvine S.O."/>
            <person name="Zink E.M."/>
            <person name="Wu S."/>
            <person name="Pasa-Tolic L."/>
            <person name="Chaput D.L."/>
            <person name="Haridas S."/>
            <person name="Grigoriev I.V."/>
            <person name="Santelli C.M."/>
            <person name="Hansel C.M."/>
        </authorList>
    </citation>
    <scope>NUCLEOTIDE SEQUENCE [LARGE SCALE GENOMIC DNA]</scope>
    <source>
        <strain evidence="2 3">SRC1lrK2f</strain>
    </source>
</reference>
<accession>A0A177E0N5</accession>
<protein>
    <recommendedName>
        <fullName evidence="4">Secreted protein</fullName>
    </recommendedName>
</protein>
<dbReference type="GeneID" id="29116694"/>
<dbReference type="Proteomes" id="UP000077248">
    <property type="component" value="Unassembled WGS sequence"/>
</dbReference>
<evidence type="ECO:0000313" key="2">
    <source>
        <dbReference type="EMBL" id="OAG24981.1"/>
    </source>
</evidence>
<keyword evidence="3" id="KW-1185">Reference proteome</keyword>
<evidence type="ECO:0000313" key="3">
    <source>
        <dbReference type="Proteomes" id="UP000077248"/>
    </source>
</evidence>
<proteinExistence type="predicted"/>
<organism evidence="2 3">
    <name type="scientific">Alternaria alternata</name>
    <name type="common">Alternaria rot fungus</name>
    <name type="synonym">Torula alternata</name>
    <dbReference type="NCBI Taxonomy" id="5599"/>
    <lineage>
        <taxon>Eukaryota</taxon>
        <taxon>Fungi</taxon>
        <taxon>Dikarya</taxon>
        <taxon>Ascomycota</taxon>
        <taxon>Pezizomycotina</taxon>
        <taxon>Dothideomycetes</taxon>
        <taxon>Pleosporomycetidae</taxon>
        <taxon>Pleosporales</taxon>
        <taxon>Pleosporineae</taxon>
        <taxon>Pleosporaceae</taxon>
        <taxon>Alternaria</taxon>
        <taxon>Alternaria sect. Alternaria</taxon>
        <taxon>Alternaria alternata complex</taxon>
    </lineage>
</organism>
<evidence type="ECO:0008006" key="4">
    <source>
        <dbReference type="Google" id="ProtNLM"/>
    </source>
</evidence>
<evidence type="ECO:0000256" key="1">
    <source>
        <dbReference type="SAM" id="SignalP"/>
    </source>
</evidence>
<dbReference type="EMBL" id="KV441470">
    <property type="protein sequence ID" value="OAG24981.1"/>
    <property type="molecule type" value="Genomic_DNA"/>
</dbReference>
<name>A0A177E0N5_ALTAL</name>
<sequence>MLLQLLLVALTYRIGDAYAHLNQVVSPRGYLGSPKRNCGEETCLARRWHHRSHARRDAAAIYLIRHYRRSPAPLSSTNDVNEDQITYLTTTRSNLLHRTTARVAAHSYTPNGFIMLKSSTDNLLMAGCSARHYWHNA</sequence>
<dbReference type="VEuPathDB" id="FungiDB:CC77DRAFT_296366"/>
<gene>
    <name evidence="2" type="ORF">CC77DRAFT_296366</name>
</gene>
<feature type="signal peptide" evidence="1">
    <location>
        <begin position="1"/>
        <end position="19"/>
    </location>
</feature>
<dbReference type="RefSeq" id="XP_018390402.1">
    <property type="nucleotide sequence ID" value="XM_018531100.1"/>
</dbReference>